<evidence type="ECO:0000313" key="2">
    <source>
        <dbReference type="EMBL" id="OEY71126.1"/>
    </source>
</evidence>
<dbReference type="EMBL" id="MKEK01000001">
    <property type="protein sequence ID" value="OEY71126.1"/>
    <property type="molecule type" value="Genomic_DNA"/>
</dbReference>
<comment type="caution">
    <text evidence="2">The sequence shown here is derived from an EMBL/GenBank/DDBJ whole genome shotgun (WGS) entry which is preliminary data.</text>
</comment>
<proteinExistence type="predicted"/>
<feature type="transmembrane region" description="Helical" evidence="1">
    <location>
        <begin position="6"/>
        <end position="26"/>
    </location>
</feature>
<organism evidence="2 3">
    <name type="scientific">Rheinheimera salexigens</name>
    <dbReference type="NCBI Taxonomy" id="1628148"/>
    <lineage>
        <taxon>Bacteria</taxon>
        <taxon>Pseudomonadati</taxon>
        <taxon>Pseudomonadota</taxon>
        <taxon>Gammaproteobacteria</taxon>
        <taxon>Chromatiales</taxon>
        <taxon>Chromatiaceae</taxon>
        <taxon>Rheinheimera</taxon>
    </lineage>
</organism>
<evidence type="ECO:0000313" key="3">
    <source>
        <dbReference type="Proteomes" id="UP000242258"/>
    </source>
</evidence>
<evidence type="ECO:0000256" key="1">
    <source>
        <dbReference type="SAM" id="Phobius"/>
    </source>
</evidence>
<keyword evidence="3" id="KW-1185">Reference proteome</keyword>
<reference evidence="3" key="1">
    <citation type="submission" date="2016-09" db="EMBL/GenBank/DDBJ databases">
        <authorList>
            <person name="Wan X."/>
            <person name="Hou S."/>
        </authorList>
    </citation>
    <scope>NUCLEOTIDE SEQUENCE [LARGE SCALE GENOMIC DNA]</scope>
    <source>
        <strain evidence="3">KH87</strain>
    </source>
</reference>
<keyword evidence="1" id="KW-1133">Transmembrane helix</keyword>
<dbReference type="AlphaFoldDB" id="A0A1E7QAF1"/>
<keyword evidence="1" id="KW-0472">Membrane</keyword>
<dbReference type="Proteomes" id="UP000242258">
    <property type="component" value="Unassembled WGS sequence"/>
</dbReference>
<sequence>MGGISIWQILIILFIFSTGILPWLCALCSKKVQGKHKFIWFIMSFFISWLGYLVYYFTIVKELPENKT</sequence>
<name>A0A1E7QAF1_9GAMM</name>
<evidence type="ECO:0008006" key="4">
    <source>
        <dbReference type="Google" id="ProtNLM"/>
    </source>
</evidence>
<gene>
    <name evidence="2" type="ORF">BI198_14820</name>
</gene>
<feature type="transmembrane region" description="Helical" evidence="1">
    <location>
        <begin position="38"/>
        <end position="58"/>
    </location>
</feature>
<accession>A0A1E7QAF1</accession>
<keyword evidence="1" id="KW-0812">Transmembrane</keyword>
<protein>
    <recommendedName>
        <fullName evidence="4">Cardiolipin synthase N-terminal domain-containing protein</fullName>
    </recommendedName>
</protein>